<keyword evidence="4" id="KW-1133">Transmembrane helix</keyword>
<dbReference type="GO" id="GO:0016020">
    <property type="term" value="C:membrane"/>
    <property type="evidence" value="ECO:0007669"/>
    <property type="project" value="UniProtKB-SubCell"/>
</dbReference>
<dbReference type="HOGENOM" id="CLU_047969_4_1_7"/>
<dbReference type="EMBL" id="CP000153">
    <property type="protein sequence ID" value="ABB45150.1"/>
    <property type="molecule type" value="Genomic_DNA"/>
</dbReference>
<keyword evidence="4" id="KW-0812">Transmembrane</keyword>
<dbReference type="Proteomes" id="UP000002714">
    <property type="component" value="Chromosome"/>
</dbReference>
<feature type="coiled-coil region" evidence="2">
    <location>
        <begin position="246"/>
        <end position="280"/>
    </location>
</feature>
<dbReference type="InterPro" id="IPR036013">
    <property type="entry name" value="Band_7/SPFH_dom_sf"/>
</dbReference>
<dbReference type="PRINTS" id="PR00679">
    <property type="entry name" value="PROHIBITIN"/>
</dbReference>
<comment type="subcellular location">
    <subcellularLocation>
        <location evidence="1">Membrane</location>
        <topology evidence="1">Single-pass membrane protein</topology>
    </subcellularLocation>
</comment>
<dbReference type="PANTHER" id="PTHR23222">
    <property type="entry name" value="PROHIBITIN"/>
    <property type="match status" value="1"/>
</dbReference>
<dbReference type="InterPro" id="IPR000163">
    <property type="entry name" value="Prohibitin"/>
</dbReference>
<feature type="transmembrane region" description="Helical" evidence="4">
    <location>
        <begin position="56"/>
        <end position="76"/>
    </location>
</feature>
<dbReference type="SMART" id="SM00244">
    <property type="entry name" value="PHB"/>
    <property type="match status" value="1"/>
</dbReference>
<feature type="domain" description="Band 7" evidence="5">
    <location>
        <begin position="71"/>
        <end position="254"/>
    </location>
</feature>
<evidence type="ECO:0000256" key="2">
    <source>
        <dbReference type="SAM" id="Coils"/>
    </source>
</evidence>
<dbReference type="SUPFAM" id="SSF117892">
    <property type="entry name" value="Band 7/SPFH domain"/>
    <property type="match status" value="1"/>
</dbReference>
<proteinExistence type="predicted"/>
<evidence type="ECO:0000313" key="7">
    <source>
        <dbReference type="Proteomes" id="UP000002714"/>
    </source>
</evidence>
<organism evidence="6 7">
    <name type="scientific">Sulfurimonas denitrificans (strain ATCC 33889 / DSM 1251)</name>
    <name type="common">Thiomicrospira denitrificans (strain ATCC 33889 / DSM 1251)</name>
    <dbReference type="NCBI Taxonomy" id="326298"/>
    <lineage>
        <taxon>Bacteria</taxon>
        <taxon>Pseudomonadati</taxon>
        <taxon>Campylobacterota</taxon>
        <taxon>Epsilonproteobacteria</taxon>
        <taxon>Campylobacterales</taxon>
        <taxon>Sulfurimonadaceae</taxon>
        <taxon>Sulfurimonas</taxon>
    </lineage>
</organism>
<dbReference type="Pfam" id="PF01145">
    <property type="entry name" value="Band_7"/>
    <property type="match status" value="1"/>
</dbReference>
<dbReference type="CDD" id="cd03401">
    <property type="entry name" value="SPFH_prohibitin"/>
    <property type="match status" value="1"/>
</dbReference>
<dbReference type="STRING" id="326298.Suden_1876"/>
<accession>Q30PD1</accession>
<dbReference type="Gene3D" id="3.30.479.30">
    <property type="entry name" value="Band 7 domain"/>
    <property type="match status" value="1"/>
</dbReference>
<evidence type="ECO:0000256" key="1">
    <source>
        <dbReference type="ARBA" id="ARBA00004167"/>
    </source>
</evidence>
<evidence type="ECO:0000256" key="4">
    <source>
        <dbReference type="SAM" id="Phobius"/>
    </source>
</evidence>
<keyword evidence="7" id="KW-1185">Reference proteome</keyword>
<evidence type="ECO:0000256" key="3">
    <source>
        <dbReference type="SAM" id="MobiDB-lite"/>
    </source>
</evidence>
<feature type="compositionally biased region" description="Basic and acidic residues" evidence="3">
    <location>
        <begin position="20"/>
        <end position="29"/>
    </location>
</feature>
<feature type="region of interest" description="Disordered" evidence="3">
    <location>
        <begin position="15"/>
        <end position="37"/>
    </location>
</feature>
<dbReference type="eggNOG" id="COG0330">
    <property type="taxonomic scope" value="Bacteria"/>
</dbReference>
<sequence>MKENITMASDMNDYFNKKKSQSDGFEKKSSGGSGGGGNIPQMPKIDFNFGGGKAGVAYFLVAIIIILVLAKPFTIIEEGERGILSTNGKYQDQALLPGLHFILPVIQKVYIVDTKVRIFNYASGIEAGGGSLSSGIKAQPAIAVLDKRGLPVAIELTVQYRLNAQFAAQTISNWGFSWEDKIINPVVRDVVRNVVGKYDAESLPQMRNSIAEEIELGIRGSVTGLENSPADLQSVQLREILLPPKVKEQIENVQIAKQQVQKAEQEVLRAEQEALRRAAESRGIAEKARIEAQGLADAITIDADAKSKANYLISKSLTTQLLQLEQMKVQGQFNEALRDNKDAKIFLTPGGSTPNIWVDMKDAKQRTSTATE</sequence>
<keyword evidence="2" id="KW-0175">Coiled coil</keyword>
<protein>
    <submittedName>
        <fullName evidence="6">SPFH domain, Band 7 family protein</fullName>
    </submittedName>
</protein>
<reference evidence="6 7" key="1">
    <citation type="journal article" date="2008" name="Appl. Environ. Microbiol.">
        <title>Genome of the epsilonproteobacterial chemolithoautotroph Sulfurimonas denitrificans.</title>
        <authorList>
            <person name="Sievert S.M."/>
            <person name="Scott K.M."/>
            <person name="Klotz M.G."/>
            <person name="Chain P.S.G."/>
            <person name="Hauser L.J."/>
            <person name="Hemp J."/>
            <person name="Huegler M."/>
            <person name="Land M."/>
            <person name="Lapidus A."/>
            <person name="Larimer F.W."/>
            <person name="Lucas S."/>
            <person name="Malfatti S.A."/>
            <person name="Meyer F."/>
            <person name="Paulsen I.T."/>
            <person name="Ren Q."/>
            <person name="Simon J."/>
            <person name="Bailey K."/>
            <person name="Diaz E."/>
            <person name="Fitzpatrick K.A."/>
            <person name="Glover B."/>
            <person name="Gwatney N."/>
            <person name="Korajkic A."/>
            <person name="Long A."/>
            <person name="Mobberley J.M."/>
            <person name="Pantry S.N."/>
            <person name="Pazder G."/>
            <person name="Peterson S."/>
            <person name="Quintanilla J.D."/>
            <person name="Sprinkle R."/>
            <person name="Stephens J."/>
            <person name="Thomas P."/>
            <person name="Vaughn R."/>
            <person name="Weber M.J."/>
            <person name="Wooten L.L."/>
        </authorList>
    </citation>
    <scope>NUCLEOTIDE SEQUENCE [LARGE SCALE GENOMIC DNA]</scope>
    <source>
        <strain evidence="7">ATCC 33889 / DSM 1251</strain>
    </source>
</reference>
<dbReference type="PANTHER" id="PTHR23222:SF0">
    <property type="entry name" value="PROHIBITIN 1"/>
    <property type="match status" value="1"/>
</dbReference>
<evidence type="ECO:0000259" key="5">
    <source>
        <dbReference type="SMART" id="SM00244"/>
    </source>
</evidence>
<dbReference type="AlphaFoldDB" id="Q30PD1"/>
<name>Q30PD1_SULDN</name>
<evidence type="ECO:0000313" key="6">
    <source>
        <dbReference type="EMBL" id="ABB45150.1"/>
    </source>
</evidence>
<gene>
    <name evidence="6" type="ordered locus">Suden_1876</name>
</gene>
<dbReference type="KEGG" id="tdn:Suden_1876"/>
<keyword evidence="4" id="KW-0472">Membrane</keyword>
<dbReference type="InterPro" id="IPR001107">
    <property type="entry name" value="Band_7"/>
</dbReference>